<dbReference type="InterPro" id="IPR001876">
    <property type="entry name" value="Znf_RanBP2"/>
</dbReference>
<dbReference type="InterPro" id="IPR035768">
    <property type="entry name" value="SPRY_HERC1"/>
</dbReference>
<dbReference type="Gene3D" id="3.30.2160.10">
    <property type="entry name" value="Hect, E3 ligase catalytic domain"/>
    <property type="match status" value="1"/>
</dbReference>
<evidence type="ECO:0000259" key="11">
    <source>
        <dbReference type="PROSITE" id="PS50188"/>
    </source>
</evidence>
<dbReference type="PROSITE" id="PS01358">
    <property type="entry name" value="ZF_RANBP2_1"/>
    <property type="match status" value="1"/>
</dbReference>
<proteinExistence type="predicted"/>
<feature type="region of interest" description="Disordered" evidence="9">
    <location>
        <begin position="3890"/>
        <end position="3937"/>
    </location>
</feature>
<dbReference type="InterPro" id="IPR015940">
    <property type="entry name" value="UBA"/>
</dbReference>
<evidence type="ECO:0000256" key="6">
    <source>
        <dbReference type="ARBA" id="ARBA00023157"/>
    </source>
</evidence>
<keyword evidence="4 7" id="KW-0833">Ubl conjugation pathway</keyword>
<evidence type="ECO:0000256" key="2">
    <source>
        <dbReference type="ARBA" id="ARBA00022729"/>
    </source>
</evidence>
<feature type="region of interest" description="Disordered" evidence="9">
    <location>
        <begin position="3843"/>
        <end position="3866"/>
    </location>
</feature>
<evidence type="ECO:0000259" key="10">
    <source>
        <dbReference type="PROSITE" id="PS50030"/>
    </source>
</evidence>
<evidence type="ECO:0000256" key="7">
    <source>
        <dbReference type="PROSITE-ProRule" id="PRU00104"/>
    </source>
</evidence>
<dbReference type="PANTHER" id="PTHR46654:SF1">
    <property type="entry name" value="E3 UBIQUITIN-PROTEIN LIGASE HECTD3"/>
    <property type="match status" value="1"/>
</dbReference>
<dbReference type="Gene3D" id="3.90.1750.10">
    <property type="entry name" value="Hect, E3 ligase catalytic domains"/>
    <property type="match status" value="1"/>
</dbReference>
<dbReference type="Gene3D" id="1.10.8.10">
    <property type="entry name" value="DNA helicase RuvA subunit, C-terminal domain"/>
    <property type="match status" value="1"/>
</dbReference>
<dbReference type="Pfam" id="PF00632">
    <property type="entry name" value="HECT"/>
    <property type="match status" value="1"/>
</dbReference>
<evidence type="ECO:0000256" key="9">
    <source>
        <dbReference type="SAM" id="MobiDB-lite"/>
    </source>
</evidence>
<feature type="region of interest" description="Disordered" evidence="9">
    <location>
        <begin position="1"/>
        <end position="29"/>
    </location>
</feature>
<dbReference type="Gene3D" id="2.60.120.200">
    <property type="match status" value="1"/>
</dbReference>
<dbReference type="PROSITE" id="PS50030">
    <property type="entry name" value="UBA"/>
    <property type="match status" value="1"/>
</dbReference>
<dbReference type="Pfam" id="PF00622">
    <property type="entry name" value="SPRY"/>
    <property type="match status" value="1"/>
</dbReference>
<dbReference type="Gene3D" id="2.60.120.920">
    <property type="match status" value="2"/>
</dbReference>
<evidence type="ECO:0000259" key="12">
    <source>
        <dbReference type="PROSITE" id="PS50199"/>
    </source>
</evidence>
<dbReference type="InterPro" id="IPR003877">
    <property type="entry name" value="SPRY_dom"/>
</dbReference>
<dbReference type="VEuPathDB" id="FungiDB:PC110_g2069"/>
<dbReference type="InterPro" id="IPR042469">
    <property type="entry name" value="HECTD3"/>
</dbReference>
<feature type="region of interest" description="Disordered" evidence="9">
    <location>
        <begin position="3952"/>
        <end position="3984"/>
    </location>
</feature>
<accession>A0A8T1E020</accession>
<dbReference type="InterPro" id="IPR000569">
    <property type="entry name" value="HECT_dom"/>
</dbReference>
<name>A0A8T1E020_9STRA</name>
<evidence type="ECO:0000256" key="1">
    <source>
        <dbReference type="ARBA" id="ARBA00022723"/>
    </source>
</evidence>
<evidence type="ECO:0008006" key="16">
    <source>
        <dbReference type="Google" id="ProtNLM"/>
    </source>
</evidence>
<evidence type="ECO:0000256" key="8">
    <source>
        <dbReference type="PROSITE-ProRule" id="PRU00322"/>
    </source>
</evidence>
<dbReference type="InterPro" id="IPR013320">
    <property type="entry name" value="ConA-like_dom_sf"/>
</dbReference>
<evidence type="ECO:0000313" key="15">
    <source>
        <dbReference type="Proteomes" id="UP000736787"/>
    </source>
</evidence>
<evidence type="ECO:0000313" key="14">
    <source>
        <dbReference type="EMBL" id="KAG2947358.1"/>
    </source>
</evidence>
<dbReference type="Pfam" id="PF13385">
    <property type="entry name" value="Laminin_G_3"/>
    <property type="match status" value="1"/>
</dbReference>
<dbReference type="PANTHER" id="PTHR46654">
    <property type="entry name" value="E3 UBIQUITIN-PROTEIN LIGASE HECTD3"/>
    <property type="match status" value="1"/>
</dbReference>
<keyword evidence="1" id="KW-0479">Metal-binding</keyword>
<dbReference type="SMART" id="SM00165">
    <property type="entry name" value="UBA"/>
    <property type="match status" value="2"/>
</dbReference>
<comment type="caution">
    <text evidence="14">The sequence shown here is derived from an EMBL/GenBank/DDBJ whole genome shotgun (WGS) entry which is preliminary data.</text>
</comment>
<reference evidence="14" key="1">
    <citation type="submission" date="2018-10" db="EMBL/GenBank/DDBJ databases">
        <title>Effector identification in a new, highly contiguous assembly of the strawberry crown rot pathogen Phytophthora cactorum.</title>
        <authorList>
            <person name="Armitage A.D."/>
            <person name="Nellist C.F."/>
            <person name="Bates H."/>
            <person name="Vickerstaff R.J."/>
            <person name="Harrison R.J."/>
        </authorList>
    </citation>
    <scope>NUCLEOTIDE SEQUENCE</scope>
    <source>
        <strain evidence="14">4040</strain>
    </source>
</reference>
<dbReference type="SUPFAM" id="SSF49785">
    <property type="entry name" value="Galactose-binding domain-like"/>
    <property type="match status" value="1"/>
</dbReference>
<dbReference type="SUPFAM" id="SSF46934">
    <property type="entry name" value="UBA-like"/>
    <property type="match status" value="1"/>
</dbReference>
<dbReference type="GO" id="GO:0008270">
    <property type="term" value="F:zinc ion binding"/>
    <property type="evidence" value="ECO:0007669"/>
    <property type="project" value="UniProtKB-KW"/>
</dbReference>
<feature type="domain" description="HECT" evidence="13">
    <location>
        <begin position="4663"/>
        <end position="5013"/>
    </location>
</feature>
<feature type="region of interest" description="Disordered" evidence="9">
    <location>
        <begin position="3436"/>
        <end position="3458"/>
    </location>
</feature>
<dbReference type="Gene3D" id="2.60.120.1060">
    <property type="entry name" value="NPCBM/NEW2 domain"/>
    <property type="match status" value="1"/>
</dbReference>
<keyword evidence="6" id="KW-1015">Disulfide bond</keyword>
<dbReference type="PROSITE" id="PS50237">
    <property type="entry name" value="HECT"/>
    <property type="match status" value="1"/>
</dbReference>
<dbReference type="InterPro" id="IPR038637">
    <property type="entry name" value="NPCBM_sf"/>
</dbReference>
<keyword evidence="2" id="KW-0732">Signal</keyword>
<sequence length="5013" mass="550542">MESEELDAVRADTAVASSSADTSDPGPIEEVSLSVSEVVPQSEAWGTGDDEDGWMPKPARLHSGRTRSCASEEYLRQLQANVLQDAFISSLICGENTAGDLPTEHRMHKNRKLKCRQSVTDYRNMTSAGVVDKSGTEKGSIRTLEEMLIEALPTPVFTHVLERRLAVISHSTNIACERMSHDGVKKIPRPVETAPGNEELHHLAIHTLGALLGAFDYTNPQALKTFEELSQLLTCFPVLSLFSFWSPTKKPPDKVLLLDKEEVEATSVTSSSDSHGAYGAVDGVDNTFWQSQPRPGVVSFVVKSTELEKVTSIVIHWHLKFVPQTVGVQYRPEGSDSFIQLVQDRSVSLSGPTRIETRIPPSCQEARIVMAGTPASNRSGTYAIEHLRFNMPAPGSLFADPKSTVSAIAHWLLGALDTADEVMATEAIGALRAWALSTASLEVTMLFVDLLLRFNSEEEDPRRRRIATLALEQGRLLLKGIKAYHREASQRLAHEGDKVAFGDVRRVAAVFESSVCSSGVVVEDGGLVVRTRETSYQYAAVNSGISSGKASWKFRLDTDTQDDEMTCFGAAILPVTVNGYDSSPSLWMLRGYNGNLYARGHKLSRTIGKVHPGDIVQVDVDMGEGTLAYKINGTDYGVVFTDLAGHEVHPAVSFYGSGKVITLLGVTKWDCASSGPADIDPVFLSSMREHHFSVGYGTLGKGSQLGYASNGDSNTLSVNAATGSTSIHINGEAKQRCLSTHPPSHGDAYVIYDLSEAYHMMRGAVAINDDTRNEILQNRGVSLVFKIVGDDKMLWQSKQMSETHQMEPFEVNVNNVRMLELKVSCSGSNHCAHAIWVDPCLHPIEEWTCSNCFFVNKGASIACTVCRNGTRDKSPPSVDVATSAGAASEAVSTALVSEDDVQKPESLNDLGTAIISQIYDLYQLQSVQSSSSIVSAKPSIQFEEPFSRQPNKDVFCLLLAILQRYHAQCSTFGGDVDAKYARDGCVHILGIISANLESIGRHDVKDPATELGVSSELVADLRQVLEAIARIREESEAPDESLIEDIDKAAAQTIVAGISVLYPSALDKLELLLQLLRLYIKRPLDATSSSYFVLSSVMKLLAAPGPDGILTFMPFMAAEVAKSRGASFKNAEEDPWLAAVTEATGLLIQVVVKDHRRQLATDNDNSSHDGDGLSDEALCLLKTYQLYLLSEAIESTKTNAIEDDAASPRDANELRAKLQRRLQVQEATVQFGFLSLNAYRDLVDNIVVFQADESFLLSQTAAARQASVRSYKIPLLSEVLPWFVSCLCLLRRQTWLARPVLPAVVRLLEALDHYCSESQIASKSAHRFQQLESHQKARLIESHEMERAAAFERDPSFRSHTSKRLYNVFHQLYTGEKDHFEGQIGFQFEATSSFIIVALGRSVNSTRHGGRLTREHTIRLWEEGSQLLIAQVTVGGSSKKDALGYALEMLPSPARITQGKLYRLTTQEFANGGDPWYKKENLPDEEYDESFIKILRDCYASGSVGFPGSQNMIGAAYGVPTFLVQDETPLASLPRFIPPHGCLSLRFNTNKKLNSVCISHTGTSAYVKDCSDTWRTCLLRTAFLHGLHSVDFALKCSRAGGTVSGHICVGVDWRRPQSGIVSKLSIYETFMGETPTSIGWMPSIGAVWVKGNRYDYGPKLSVAAGDIFTVVIDYDSQLLSFAYNGKNIGVAVGPQEFQPLGTTIEGLPEVVTAGVSLYGAQDIVQVRPSGIAKSTLCIHWLFDLHNSLASLAGRIASTLIAGHPVDGVEEELLPWLQSPLLSGGIAESCAGQDQSAMRWSDALQAEYARYPSNEDATGTGTLAQNVENDSVLRKRGSGGRLEASEAVSQRDPAFWGNWTADMTERGIVQLIISWLEKHSPDRTFLSRLGRFPSCERWMCAALIMHAPSHVLQEVEAIAAGAGASATGEVVGADFFLAHADLTPSDDLIHVWKRIIMLRHWLIKARQEYRAKEADEPSPTNTPPKGEPQEVPETTTDQSDDSTVGKRLRNDINLEQSVVMPRSFDDLVKQVIQRAEFLCKLAPPSEEAERLKGDSQLALFNLAEKWSAQTTPPSLQPMLERWKTLGEADSSKWSGIVDVLRAQHRWRARRASIHGHTVPTTALQPTVSDGNADIEGSEDLVSKKYDYTNCFSAMMKACELYIRDGTGAPPEVLSLLLERRQRRSDSRLFGLQAMKSIISLLSYDSAIHNALIFLRPAMRGFTESEKESRELNDGQIVAETFRATVRHHYLKGLEGCNRQTIESIQGAFCDLYAYLAQLLGGSSGYSLSDPQLKQTILCAWSLDFEPRDHQFLLDTGMLSKVQEIFSISSVLREAVANNSYSSLSCSSVRVYSSINWHPLSEEFVQQGLLRSGYMTKRDVIRLLHRAPHYACSAEWWKKNELDEESTTDAVPLTARHTASSLALLYGDMLGRLQQKLLGPPPRTHSSKVLLFGAKITPATGRGAQSSPNPKADEVSYVEMPALGEGKDFTIEMWIFPTELAGYQALRCDNGVQSGSVYLELIGRHVQLAIPGNFPRERLFRSYEFRTFEWTHCAVAYDAGDKCVQLFVNGVLVEKMAYERVCSSVNFRDSRLGCWMSEVDAQGAALTNISAQRKFKGSIAEVRIWRVSRTRQEIAHDFQRSIPLVGPGKPQVFFRDMIGLWHLTEGEGICGYDCAPVLKSATEGPEARGFDSTISHCRWVPTSMPVFGNDALDSMSPNEWSRVLACICSFQRKVRSWLTTQFNGSVKLSKLVCEHDERAVIQKWSQLSRIDGDDGVDLSDSDDAYLSGHTESEFGAGNSQLMDATTSKLLSQWGACTDEQMIIRKQTRRCAWVVFRFLASTGISGAYERREGEAKSVAAVAKLKRKQRLQKAGSSSNVTSSVGGMTGSEATCAPSLGFTSEDVAARTAEAASDAAKSAATNRELEEPVLQTLWFSKEFHRKVFEVLEKELIQGKELTEEAEGLTRAQRMLRSVSTPVQKRSASLRQYPSDVARGKSGFVNIHHAPSDLTGDSDVLEPLEVETHLFGVLLFMLSQSQQSPAITHLVRPHMLRGLLEMLRLASPRSQRVVKLLLRRICCSGSVKPSDVGAILGSESVLIDLLLDQVAESVCSTAAPMATHAVNVPASSALVGTDSSMASTESLSNPIGFHSGQISLVVASESVALLRRLLMEKQWQQGVAENLCNAIRNITPILARKKSGPPSPDTRASAEPSDIRFRAAIIRAVGALCVLGSHSDCIRIGGKVAVAAQGANGNGTGISGDGSGQLVSATLIEMSSHASTVRVAFHPTSSEIDFDPGHNVQDVKLSSLSPTEEICLSPTAAPLTLDMMPVILQLASLDETSVLKDFDSLWRLQIRSRALLALEALLRNSLDVTKSFAHDTLAQNLLRFALTPISLNSFVSLPLLQERGRMILCRLIESSTPLGRAMFHGLQEPTAPALAAESMSPSGGVEANDDPAEEETEAHRVRRGFASTLAAMGFEFELCMAALEHSRDDPNLAVEWLMGDGAATYQERQEAQRLARASIAELADGEGGPGLTLEAKASELQNISGMPYCLAFCALELSNSDPNRAMEWLMEHGSNYAEKFDSLDLLTDSFSAARTVVLEDRAAMEEIDQPDPLVTSFGRQDAIAAEYLGSAASTRNAELSYAPNADAMAVTLAPILAPGPAKPNSTTAARDASITAFSPLDPKYLTPNVLLTVTSDIGPVQRLATSGRTGIYRRYSADDGLLITFLNTESGAYEDEWHFPRDLRRIVRIYDEPLESVESIHRVALRTENALSTYYARRAVTALLCAFNSVGIATSVGQDLEDKPAVVLSSFSSEILSVVGGPRQFVSLLKMVAASEMNSIQHTEVETKSASTARTPVDASGKSTRADITEQPLSLLTSLQTITLRMLREEAEVNSSRPRVGSPQRSPSTDPGFGSDHVVPHSVPGVPEHDEDEDDEELSRAIAMSIEELRPHPAEGLHDSLEEDKSEDMSRHIRRTRQPSDTEAQEVASAYLGGGIDDHDGLLSSVLVKECVSHFVESTRMAGDGAGEASAVQEFQSLHPYFGRCEYARAVSVDSTYRCLRIVFDHRCQLGHKAKLTFFADPECEDRIGVLDNAMTTAGHLLPDLIIHSHQFWFRFTASEENATKDNGYGYRFQVKPMANIRWTKETEVLASPSLEWACWVLELLLNDATELVAHGAVHNRRVYGALVRYLRSPGAPFKGRVARLLQQLLHHPELFPADEVPELDALESISRLALTRAEVDRASGKVFLSAHLLQLVELSMMISSASTIFKCKLDGGSATSAPILTAPFDLPVPFERKRVRDSLNDVSEVTRFLLRQTTRLPQHILVAIWLEVYGSSAVIETSHPYAAGTPLSGLVAFEGAQALRITFDSRCSLAPGQGQGMSRLELATFTLIPREDRVGETVKEIRSNRTYAGESGWPEGPISHDGNNLEYTFHADENAGDHFGFAATVSAVGIPKEKQIARATVQDMGQLLEKLLVMQAEPGQGDRWTQDMDLQLVDWVNNHVEPGASLPSTTPATTRHSVDLQPADIKLNQTLDALRCSQLLGLSLESLQLRFALLKYLNLSLHHCLPLLDLRDTKSPWTIAHRLRQLSHCIFFDVKSALVEAAVEATNVPGETSGSSQQTARITLDRMQALESRDDREMEPSVSECFFAQAFRQLHAVDPALLRRQIDSKGRLFSVKFRGEEGVDWGGVYREGATSMVDDLFSPHFSLFFLCPNGQHDTGNNRGMYLPNPKCTSPVAMQMFAFVGQLLGISLRTRGDFPFMLPSLVWKQLLGQTLTRSDLEDTDAMFIQMLDGIANCENDGISTEEEFATAFAGLELRFTASSCTGEEIELAPGGRQLTVEFHNRLEYCRLAERARLEECSAQVAAMARGFATLFPRRVLTLLTWQELEILACGSPKIDLELWQRHTRYDGYAEDDLTVQLFWEALAEFSDEQRADFVRFAWGRSRLPRGKWPQPFKLSKKGGRDATRSLPVAHTCFFSVELPPYTSRETMCSMLLATITFGLGGILMA</sequence>
<feature type="domain" description="B30.2/SPRY" evidence="11">
    <location>
        <begin position="489"/>
        <end position="669"/>
    </location>
</feature>
<feature type="domain" description="RanBP2-type" evidence="12">
    <location>
        <begin position="843"/>
        <end position="872"/>
    </location>
</feature>
<keyword evidence="5" id="KW-0862">Zinc</keyword>
<dbReference type="PROSITE" id="PS50199">
    <property type="entry name" value="ZF_RANBP2_2"/>
    <property type="match status" value="1"/>
</dbReference>
<gene>
    <name evidence="14" type="ORF">PC117_g6865</name>
</gene>
<feature type="domain" description="UBA" evidence="10">
    <location>
        <begin position="3451"/>
        <end position="3500"/>
    </location>
</feature>
<evidence type="ECO:0000256" key="4">
    <source>
        <dbReference type="ARBA" id="ARBA00022786"/>
    </source>
</evidence>
<feature type="compositionally biased region" description="Polar residues" evidence="9">
    <location>
        <begin position="3843"/>
        <end position="3854"/>
    </location>
</feature>
<dbReference type="Gene3D" id="3.30.2410.10">
    <property type="entry name" value="Hect, E3 ligase catalytic domain"/>
    <property type="match status" value="1"/>
</dbReference>
<dbReference type="Pfam" id="PF08305">
    <property type="entry name" value="NPCBM"/>
    <property type="match status" value="1"/>
</dbReference>
<dbReference type="InterPro" id="IPR035983">
    <property type="entry name" value="Hect_E3_ubiquitin_ligase"/>
</dbReference>
<dbReference type="SMART" id="SM00776">
    <property type="entry name" value="NPCBM"/>
    <property type="match status" value="1"/>
</dbReference>
<dbReference type="InterPro" id="IPR009060">
    <property type="entry name" value="UBA-like_sf"/>
</dbReference>
<protein>
    <recommendedName>
        <fullName evidence="16">Concanavalin A-like lectin/glucanase domain</fullName>
    </recommendedName>
</protein>
<dbReference type="SUPFAM" id="SSF49899">
    <property type="entry name" value="Concanavalin A-like lectins/glucanases"/>
    <property type="match status" value="3"/>
</dbReference>
<dbReference type="InterPro" id="IPR008979">
    <property type="entry name" value="Galactose-bd-like_sf"/>
</dbReference>
<dbReference type="SUPFAM" id="SSF56204">
    <property type="entry name" value="Hect, E3 ligase catalytic domain"/>
    <property type="match status" value="1"/>
</dbReference>
<dbReference type="PROSITE" id="PS50188">
    <property type="entry name" value="B302_SPRY"/>
    <property type="match status" value="1"/>
</dbReference>
<organism evidence="14 15">
    <name type="scientific">Phytophthora cactorum</name>
    <dbReference type="NCBI Taxonomy" id="29920"/>
    <lineage>
        <taxon>Eukaryota</taxon>
        <taxon>Sar</taxon>
        <taxon>Stramenopiles</taxon>
        <taxon>Oomycota</taxon>
        <taxon>Peronosporomycetes</taxon>
        <taxon>Peronosporales</taxon>
        <taxon>Peronosporaceae</taxon>
        <taxon>Phytophthora</taxon>
    </lineage>
</organism>
<evidence type="ECO:0000259" key="13">
    <source>
        <dbReference type="PROSITE" id="PS50237"/>
    </source>
</evidence>
<keyword evidence="3 8" id="KW-0863">Zinc-finger</keyword>
<dbReference type="Proteomes" id="UP000736787">
    <property type="component" value="Unassembled WGS sequence"/>
</dbReference>
<evidence type="ECO:0000256" key="5">
    <source>
        <dbReference type="ARBA" id="ARBA00022833"/>
    </source>
</evidence>
<dbReference type="EMBL" id="RCMK01000134">
    <property type="protein sequence ID" value="KAG2947358.1"/>
    <property type="molecule type" value="Genomic_DNA"/>
</dbReference>
<dbReference type="InterPro" id="IPR043136">
    <property type="entry name" value="B30.2/SPRY_sf"/>
</dbReference>
<dbReference type="GO" id="GO:0004842">
    <property type="term" value="F:ubiquitin-protein transferase activity"/>
    <property type="evidence" value="ECO:0007669"/>
    <property type="project" value="InterPro"/>
</dbReference>
<dbReference type="CDD" id="cd12881">
    <property type="entry name" value="SPRY_HERC1"/>
    <property type="match status" value="1"/>
</dbReference>
<dbReference type="InterPro" id="IPR006558">
    <property type="entry name" value="LamG-like"/>
</dbReference>
<feature type="compositionally biased region" description="Low complexity" evidence="9">
    <location>
        <begin position="11"/>
        <end position="29"/>
    </location>
</feature>
<feature type="active site" description="Glycyl thioester intermediate" evidence="7">
    <location>
        <position position="4980"/>
    </location>
</feature>
<dbReference type="InterPro" id="IPR001870">
    <property type="entry name" value="B30.2/SPRY"/>
</dbReference>
<evidence type="ECO:0000256" key="3">
    <source>
        <dbReference type="ARBA" id="ARBA00022771"/>
    </source>
</evidence>
<dbReference type="SMART" id="SM00119">
    <property type="entry name" value="HECTc"/>
    <property type="match status" value="1"/>
</dbReference>
<feature type="compositionally biased region" description="Acidic residues" evidence="9">
    <location>
        <begin position="3447"/>
        <end position="3456"/>
    </location>
</feature>
<feature type="compositionally biased region" description="Polar residues" evidence="9">
    <location>
        <begin position="3893"/>
        <end position="3909"/>
    </location>
</feature>
<dbReference type="InterPro" id="IPR013222">
    <property type="entry name" value="Glyco_hyd_98_carb-bd"/>
</dbReference>
<dbReference type="SMART" id="SM00560">
    <property type="entry name" value="LamGL"/>
    <property type="match status" value="1"/>
</dbReference>
<feature type="region of interest" description="Disordered" evidence="9">
    <location>
        <begin position="1970"/>
        <end position="2007"/>
    </location>
</feature>